<dbReference type="Pfam" id="PF13041">
    <property type="entry name" value="PPR_2"/>
    <property type="match status" value="3"/>
</dbReference>
<evidence type="ECO:0000313" key="4">
    <source>
        <dbReference type="EMBL" id="KAH8486107.1"/>
    </source>
</evidence>
<dbReference type="PANTHER" id="PTHR47447:SF12">
    <property type="entry name" value="PENTATRICOPEPTIDE REPEAT-CONTAINING PROTEIN ATP4 HOMOLOG, CHLOROPLASTIC"/>
    <property type="match status" value="1"/>
</dbReference>
<dbReference type="NCBIfam" id="TIGR00756">
    <property type="entry name" value="PPR"/>
    <property type="match status" value="4"/>
</dbReference>
<evidence type="ECO:0008006" key="6">
    <source>
        <dbReference type="Google" id="ProtNLM"/>
    </source>
</evidence>
<accession>A0A8T2X265</accession>
<organism evidence="4 5">
    <name type="scientific">Populus deltoides</name>
    <name type="common">Eastern poplar</name>
    <name type="synonym">Eastern cottonwood</name>
    <dbReference type="NCBI Taxonomy" id="3696"/>
    <lineage>
        <taxon>Eukaryota</taxon>
        <taxon>Viridiplantae</taxon>
        <taxon>Streptophyta</taxon>
        <taxon>Embryophyta</taxon>
        <taxon>Tracheophyta</taxon>
        <taxon>Spermatophyta</taxon>
        <taxon>Magnoliopsida</taxon>
        <taxon>eudicotyledons</taxon>
        <taxon>Gunneridae</taxon>
        <taxon>Pentapetalae</taxon>
        <taxon>rosids</taxon>
        <taxon>fabids</taxon>
        <taxon>Malpighiales</taxon>
        <taxon>Salicaceae</taxon>
        <taxon>Saliceae</taxon>
        <taxon>Populus</taxon>
    </lineage>
</organism>
<dbReference type="Proteomes" id="UP000807159">
    <property type="component" value="Chromosome 16"/>
</dbReference>
<dbReference type="EMBL" id="JACEGQ020000016">
    <property type="protein sequence ID" value="KAH8486107.1"/>
    <property type="molecule type" value="Genomic_DNA"/>
</dbReference>
<dbReference type="InterPro" id="IPR002885">
    <property type="entry name" value="PPR_rpt"/>
</dbReference>
<evidence type="ECO:0000256" key="2">
    <source>
        <dbReference type="ARBA" id="ARBA00022737"/>
    </source>
</evidence>
<sequence>MWSNGKLEKNVNAYNVVFRVVGRREDWDSSERMIREMSESFGSELDCRVFNTLIYSCSKRGNVEWSRKWFRMMLELGVQPNIATFGMVMGLYQKDWNVEEAEFAFSEMRSFGITCQSAYSAMISIYTRLSLLDKAEAQGKLEKAELVLVSMQEAKFSPNTVACNILITGYGKVSNMFGAQWLFLGIQNTGLEPDETTYRSMIEGWGRVGNYKHGDEDGACRTLDDMLEMVSANVIAFSIVLRMYVKAGSLKDARSVLETMESEKDIILKSGVVWDQELYNCLINCCARALPVNELSRLFNEMLQRGFNLNTITFNDMLDVYAKAELFNKARELFMMARKRELRECGLRPDMCSYNTLIKAYGIAGTVEDAVCLVKEMRQNGIEPDEITYTNLITALQQNDKYLEAVKWSLWMKQRGL</sequence>
<evidence type="ECO:0000256" key="1">
    <source>
        <dbReference type="ARBA" id="ARBA00007626"/>
    </source>
</evidence>
<comment type="caution">
    <text evidence="4">The sequence shown here is derived from an EMBL/GenBank/DDBJ whole genome shotgun (WGS) entry which is preliminary data.</text>
</comment>
<dbReference type="Pfam" id="PF01535">
    <property type="entry name" value="PPR"/>
    <property type="match status" value="4"/>
</dbReference>
<evidence type="ECO:0000256" key="3">
    <source>
        <dbReference type="PROSITE-ProRule" id="PRU00708"/>
    </source>
</evidence>
<feature type="repeat" description="PPR" evidence="3">
    <location>
        <begin position="46"/>
        <end position="80"/>
    </location>
</feature>
<dbReference type="PROSITE" id="PS51375">
    <property type="entry name" value="PPR"/>
    <property type="match status" value="6"/>
</dbReference>
<reference evidence="4" key="1">
    <citation type="journal article" date="2021" name="J. Hered.">
        <title>Genome Assembly of Salicaceae Populus deltoides (Eastern Cottonwood) I-69 Based on Nanopore Sequencing and Hi-C Technologies.</title>
        <authorList>
            <person name="Bai S."/>
            <person name="Wu H."/>
            <person name="Zhang J."/>
            <person name="Pan Z."/>
            <person name="Zhao W."/>
            <person name="Li Z."/>
            <person name="Tong C."/>
        </authorList>
    </citation>
    <scope>NUCLEOTIDE SEQUENCE</scope>
    <source>
        <tissue evidence="4">Leaf</tissue>
    </source>
</reference>
<dbReference type="AlphaFoldDB" id="A0A8T2X265"/>
<feature type="repeat" description="PPR" evidence="3">
    <location>
        <begin position="350"/>
        <end position="384"/>
    </location>
</feature>
<dbReference type="InterPro" id="IPR011990">
    <property type="entry name" value="TPR-like_helical_dom_sf"/>
</dbReference>
<keyword evidence="2" id="KW-0677">Repeat</keyword>
<dbReference type="Gene3D" id="1.25.40.10">
    <property type="entry name" value="Tetratricopeptide repeat domain"/>
    <property type="match status" value="3"/>
</dbReference>
<feature type="repeat" description="PPR" evidence="3">
    <location>
        <begin position="159"/>
        <end position="193"/>
    </location>
</feature>
<keyword evidence="5" id="KW-1185">Reference proteome</keyword>
<feature type="repeat" description="PPR" evidence="3">
    <location>
        <begin position="275"/>
        <end position="309"/>
    </location>
</feature>
<protein>
    <recommendedName>
        <fullName evidence="6">Pentatricopeptide repeat-containing protein</fullName>
    </recommendedName>
</protein>
<dbReference type="PANTHER" id="PTHR47447">
    <property type="entry name" value="OS03G0856100 PROTEIN"/>
    <property type="match status" value="1"/>
</dbReference>
<comment type="similarity">
    <text evidence="1">Belongs to the PPR family. P subfamily.</text>
</comment>
<name>A0A8T2X265_POPDE</name>
<gene>
    <name evidence="4" type="ORF">H0E87_027543</name>
</gene>
<proteinExistence type="inferred from homology"/>
<feature type="repeat" description="PPR" evidence="3">
    <location>
        <begin position="233"/>
        <end position="263"/>
    </location>
</feature>
<feature type="repeat" description="PPR" evidence="3">
    <location>
        <begin position="310"/>
        <end position="344"/>
    </location>
</feature>
<evidence type="ECO:0000313" key="5">
    <source>
        <dbReference type="Proteomes" id="UP000807159"/>
    </source>
</evidence>